<keyword evidence="1" id="KW-0812">Transmembrane</keyword>
<feature type="transmembrane region" description="Helical" evidence="1">
    <location>
        <begin position="524"/>
        <end position="544"/>
    </location>
</feature>
<feature type="transmembrane region" description="Helical" evidence="1">
    <location>
        <begin position="390"/>
        <end position="412"/>
    </location>
</feature>
<feature type="transmembrane region" description="Helical" evidence="1">
    <location>
        <begin position="361"/>
        <end position="384"/>
    </location>
</feature>
<feature type="transmembrane region" description="Helical" evidence="1">
    <location>
        <begin position="464"/>
        <end position="491"/>
    </location>
</feature>
<feature type="transmembrane region" description="Helical" evidence="1">
    <location>
        <begin position="332"/>
        <end position="354"/>
    </location>
</feature>
<dbReference type="AlphaFoldDB" id="U3BPF0"/>
<evidence type="ECO:0000313" key="3">
    <source>
        <dbReference type="Proteomes" id="UP000016570"/>
    </source>
</evidence>
<dbReference type="PANTHER" id="PTHR32063">
    <property type="match status" value="1"/>
</dbReference>
<dbReference type="EMBL" id="BATJ01000013">
    <property type="protein sequence ID" value="GAD68418.1"/>
    <property type="molecule type" value="Genomic_DNA"/>
</dbReference>
<feature type="transmembrane region" description="Helical" evidence="1">
    <location>
        <begin position="12"/>
        <end position="30"/>
    </location>
</feature>
<reference evidence="2 3" key="1">
    <citation type="submission" date="2013-09" db="EMBL/GenBank/DDBJ databases">
        <title>Whole genome shotgun sequence of Vibrio proteolyticus NBRC 13287.</title>
        <authorList>
            <person name="Isaki S."/>
            <person name="Hosoyama A."/>
            <person name="Numata M."/>
            <person name="Hashimoto M."/>
            <person name="Hosoyama Y."/>
            <person name="Tsuchikane K."/>
            <person name="Noguchi M."/>
            <person name="Hirakata S."/>
            <person name="Ichikawa N."/>
            <person name="Ohji S."/>
            <person name="Yamazoe A."/>
            <person name="Fujita N."/>
        </authorList>
    </citation>
    <scope>NUCLEOTIDE SEQUENCE [LARGE SCALE GENOMIC DNA]</scope>
    <source>
        <strain evidence="2 3">NBRC 13287</strain>
    </source>
</reference>
<feature type="transmembrane region" description="Helical" evidence="1">
    <location>
        <begin position="882"/>
        <end position="901"/>
    </location>
</feature>
<gene>
    <name evidence="2" type="ORF">VPR01S_13_00820</name>
</gene>
<feature type="transmembrane region" description="Helical" evidence="1">
    <location>
        <begin position="959"/>
        <end position="978"/>
    </location>
</feature>
<accession>U3BPF0</accession>
<comment type="caution">
    <text evidence="2">The sequence shown here is derived from an EMBL/GenBank/DDBJ whole genome shotgun (WGS) entry which is preliminary data.</text>
</comment>
<dbReference type="Proteomes" id="UP000016570">
    <property type="component" value="Unassembled WGS sequence"/>
</dbReference>
<keyword evidence="3" id="KW-1185">Reference proteome</keyword>
<dbReference type="RefSeq" id="WP_021706389.1">
    <property type="nucleotide sequence ID" value="NZ_BATJ01000013.1"/>
</dbReference>
<dbReference type="InterPro" id="IPR027463">
    <property type="entry name" value="AcrB_DN_DC_subdom"/>
</dbReference>
<dbReference type="Pfam" id="PF00873">
    <property type="entry name" value="ACR_tran"/>
    <property type="match status" value="1"/>
</dbReference>
<organism evidence="2 3">
    <name type="scientific">Vibrio proteolyticus NBRC 13287</name>
    <dbReference type="NCBI Taxonomy" id="1219065"/>
    <lineage>
        <taxon>Bacteria</taxon>
        <taxon>Pseudomonadati</taxon>
        <taxon>Pseudomonadota</taxon>
        <taxon>Gammaproteobacteria</taxon>
        <taxon>Vibrionales</taxon>
        <taxon>Vibrionaceae</taxon>
        <taxon>Vibrio</taxon>
    </lineage>
</organism>
<name>U3BPF0_VIBPR</name>
<keyword evidence="1" id="KW-1133">Transmembrane helix</keyword>
<dbReference type="Gene3D" id="1.20.1640.10">
    <property type="entry name" value="Multidrug efflux transporter AcrB transmembrane domain"/>
    <property type="match status" value="2"/>
</dbReference>
<dbReference type="SUPFAM" id="SSF82693">
    <property type="entry name" value="Multidrug efflux transporter AcrB pore domain, PN1, PN2, PC1 and PC2 subdomains"/>
    <property type="match status" value="3"/>
</dbReference>
<dbReference type="Gene3D" id="3.30.70.1430">
    <property type="entry name" value="Multidrug efflux transporter AcrB pore domain"/>
    <property type="match status" value="2"/>
</dbReference>
<dbReference type="Gene3D" id="3.30.70.1440">
    <property type="entry name" value="Multidrug efflux transporter AcrB pore domain"/>
    <property type="match status" value="1"/>
</dbReference>
<dbReference type="SUPFAM" id="SSF82866">
    <property type="entry name" value="Multidrug efflux transporter AcrB transmembrane domain"/>
    <property type="match status" value="2"/>
</dbReference>
<dbReference type="InterPro" id="IPR001036">
    <property type="entry name" value="Acrflvin-R"/>
</dbReference>
<feature type="transmembrane region" description="Helical" evidence="1">
    <location>
        <begin position="984"/>
        <end position="1006"/>
    </location>
</feature>
<proteinExistence type="predicted"/>
<dbReference type="Gene3D" id="3.30.2090.10">
    <property type="entry name" value="Multidrug efflux transporter AcrB TolC docking domain, DN and DC subdomains"/>
    <property type="match status" value="2"/>
</dbReference>
<dbReference type="STRING" id="1219065.VPR01S_13_00820"/>
<dbReference type="PRINTS" id="PR00702">
    <property type="entry name" value="ACRIFLAVINRP"/>
</dbReference>
<keyword evidence="1" id="KW-0472">Membrane</keyword>
<dbReference type="GO" id="GO:0042910">
    <property type="term" value="F:xenobiotic transmembrane transporter activity"/>
    <property type="evidence" value="ECO:0007669"/>
    <property type="project" value="TreeGrafter"/>
</dbReference>
<dbReference type="SUPFAM" id="SSF82714">
    <property type="entry name" value="Multidrug efflux transporter AcrB TolC docking domain, DN and DC subdomains"/>
    <property type="match status" value="2"/>
</dbReference>
<sequence>MNLAAVAINNRIVTLVLTVVMFVSGVLSYLNMSRLEDPEFTIKEALVITSYPGASALEVEQEVSDELEQAIQQLGQLERVKSKSERGLSTITVKVKDEYDKSTLPQVWDELRRKINDAQASLPPGASQSIVMDDYGDVYSAFLVVTGKDYSYAELKRYVDTLKRELLLVKDVGKVTTFAERQEAIYVEFNRDRLSQLGIQPEVIIGQLRQKGLAVDGGRARLGRAFVTIKPTGGLQSLQDIESLLISSPVNGRQIYLRDVAAVTRDYVDPVNNEIRFNGLAGIGLGISTVSGGNVVTMGEALLSRLAELENQRPVGIQVNTVSFQSDSVQNAISGFVTSLIEATAIVIVVLLLFMGLRSGLLIGFILILTIVGSFLFLAPFGVALERVSLGALIIALGMLVDNAIVVVDGVLIRMQKGKPAKEASIDVVRESAWPLLGATLIAILAFAAIGTSNDETGEFCRSLFQVVLVSLLLSWLTAVTVTPLMCVLFFKKTPASESNSDPYDTRFYNRYKALLRSCIRHRYLSSASVVGLFALSMWGFTLIEQNFLPSATRPQFLVDYWLPQGTHIDETREDAKVIEKILLEQNGVETVTSSVGEGALRFLLTYQPEQPNSSYAQFIVGVSDQSVIDELLPKVEAQISAALPDGQVYASTFLLGPGSTGKIQARISGPDTDELRRIATQVEHIYRMEPNTKSVRTDWRQPVKVIKAVMAEEQADTNGITHQMVAQAIQEGFQGVVSGVYRESDLLLPIIVRSDEKSRNDIGSLSDLQIWSHSAQRMIPLRQVVTSYEVAFEDEIIHRRDRKRTITVFADPIKGNASKLFEQIRPKVEALNLPAGYTLEWGGEYEDSRKAESGLASSIPIFVIAMILITIMMFNSLRQPLVIWLCVPLALIGVTVGLLVSGETFGFMALLGFLSLVGMLIKNAIVLIEQINLELPLGRGLTTAIVDASVSRLRPVSMAALTTALGMIPLIFDNFFSSMSVTIIGGLLFATLLIMIVLPVLYALIYRAPHTE</sequence>
<protein>
    <submittedName>
        <fullName evidence="2">Putative multidrug resistance protein</fullName>
    </submittedName>
</protein>
<feature type="transmembrane region" description="Helical" evidence="1">
    <location>
        <begin position="433"/>
        <end position="452"/>
    </location>
</feature>
<evidence type="ECO:0000256" key="1">
    <source>
        <dbReference type="SAM" id="Phobius"/>
    </source>
</evidence>
<dbReference type="eggNOG" id="COG0841">
    <property type="taxonomic scope" value="Bacteria"/>
</dbReference>
<feature type="transmembrane region" description="Helical" evidence="1">
    <location>
        <begin position="907"/>
        <end position="929"/>
    </location>
</feature>
<evidence type="ECO:0000313" key="2">
    <source>
        <dbReference type="EMBL" id="GAD68418.1"/>
    </source>
</evidence>
<dbReference type="Gene3D" id="3.30.70.1320">
    <property type="entry name" value="Multidrug efflux transporter AcrB pore domain like"/>
    <property type="match status" value="1"/>
</dbReference>
<dbReference type="GO" id="GO:0005886">
    <property type="term" value="C:plasma membrane"/>
    <property type="evidence" value="ECO:0007669"/>
    <property type="project" value="TreeGrafter"/>
</dbReference>
<feature type="transmembrane region" description="Helical" evidence="1">
    <location>
        <begin position="856"/>
        <end position="875"/>
    </location>
</feature>
<dbReference type="PANTHER" id="PTHR32063:SF18">
    <property type="entry name" value="CATION EFFLUX SYSTEM PROTEIN"/>
    <property type="match status" value="1"/>
</dbReference>